<dbReference type="InterPro" id="IPR005829">
    <property type="entry name" value="Sugar_transporter_CS"/>
</dbReference>
<keyword evidence="4 8" id="KW-0812">Transmembrane</keyword>
<dbReference type="PROSITE" id="PS50850">
    <property type="entry name" value="MFS"/>
    <property type="match status" value="1"/>
</dbReference>
<feature type="domain" description="Major facilitator superfamily (MFS) profile" evidence="9">
    <location>
        <begin position="555"/>
        <end position="1013"/>
    </location>
</feature>
<dbReference type="PANTHER" id="PTHR48022">
    <property type="entry name" value="PLASTIDIC GLUCOSE TRANSPORTER 4"/>
    <property type="match status" value="1"/>
</dbReference>
<dbReference type="NCBIfam" id="TIGR00879">
    <property type="entry name" value="SP"/>
    <property type="match status" value="1"/>
</dbReference>
<dbReference type="InterPro" id="IPR036259">
    <property type="entry name" value="MFS_trans_sf"/>
</dbReference>
<evidence type="ECO:0000256" key="5">
    <source>
        <dbReference type="ARBA" id="ARBA00022857"/>
    </source>
</evidence>
<keyword evidence="6 8" id="KW-1133">Transmembrane helix</keyword>
<dbReference type="InterPro" id="IPR036673">
    <property type="entry name" value="Cyanovirin-N_sf"/>
</dbReference>
<dbReference type="SUPFAM" id="SSF51735">
    <property type="entry name" value="NAD(P)-binding Rossmann-fold domains"/>
    <property type="match status" value="1"/>
</dbReference>
<feature type="transmembrane region" description="Helical" evidence="8">
    <location>
        <begin position="608"/>
        <end position="628"/>
    </location>
</feature>
<feature type="transmembrane region" description="Helical" evidence="8">
    <location>
        <begin position="922"/>
        <end position="944"/>
    </location>
</feature>
<sequence>MPYDIKDLFNVRGLVAVITGGSSGLGKTMALALATNGASRVYILGRHKETLEDTADLHPGIIIPIVADVGSKASLAAAADQIHTETGYINLLVANAGMLYMDTPEAISVKVGRSLQENATPDELESFLMDTPVDEFLDTFRVNTTGVFYTIAAFISLLDKGNKRGNVFQKSQVIAVSSVAAHNRRVVGGCAYGMSKAAVIMLMKKMMTYLIPHGIRANTISPGLFPSNLCGSPANEEISIEGAFDREFIPLQRAGRREEIAGTILYLASKAGGCQNIHLIHEPGATFLHAEVRRANGEYVARKIRLDRHIGNTDGWFIWGGSNFTETAKDIQLENTGRGPKLTAYLRKRDGGYRELQGLYLADKIANENGELVFKAISPDHTVSEVLDIKGITWDASTGLTHGDTVRISSGGGGAFLLPKIRQILVLLTDTTSHDRDPSSSLSHQTWQILAVSLQTYSLIIRGKQKLYCSEWRSTAMAVMQPNESRPAAKLEGRHRGQSWGTPWAFPGTDAGPILNGKLRVQQSRHTVSPLVAMAEGFVDASRVEAPVTLKTYLMCAFAAFGGIFFGYDSGYISGVMGMRYFIEEFEGLDYNTTPTDSFVLPSWKKSLITSILSAGTFFGALIAGDLADWFGRRTTIVSGCVVFIVGVILQTASTSLGLLVAGRLVAGFGVGFVSAIIILYMSEIAPRKVRGAIVSGYQFCITIGLMLASCVDYGTENRLDSGSYRIPIGLQLAWALILGGGLLCLPESPRYFVRKGDLAKAAEVLARVRGQPQDSDYIKDELAEIVANHEYEMQVIPEGGYFVSWMNCFRGSIFSPNSNLRRTVLGTSLQMMQQWTGVNFVFYFGTTFFQSLGTIDDPFLISMITTIVNVCSTPVSFYTIEKFGRRSLLLWGALGMVICQFIVAIVGTVDGSNKHAVSAEISFICIYIFFFASTWGPGAWVVIGEIFPLPIRSRGVALSTASNWLWNCIIAVITPYMVDKDKGDLKAKVFFIWGSLCACAFVYTYFLIPETKGLTLEQVDKMMEETTPRTSAKWTPHGTFTAEMGLTANAVAEKATAVHQEV</sequence>
<dbReference type="Pfam" id="PF00106">
    <property type="entry name" value="adh_short"/>
    <property type="match status" value="1"/>
</dbReference>
<feature type="transmembrane region" description="Helical" evidence="8">
    <location>
        <begin position="727"/>
        <end position="746"/>
    </location>
</feature>
<dbReference type="GO" id="GO:0005351">
    <property type="term" value="F:carbohydrate:proton symporter activity"/>
    <property type="evidence" value="ECO:0007669"/>
    <property type="project" value="TreeGrafter"/>
</dbReference>
<dbReference type="InterPro" id="IPR011058">
    <property type="entry name" value="Cyanovirin-N"/>
</dbReference>
<dbReference type="SMART" id="SM01111">
    <property type="entry name" value="CVNH"/>
    <property type="match status" value="1"/>
</dbReference>
<dbReference type="PROSITE" id="PS00216">
    <property type="entry name" value="SUGAR_TRANSPORT_1"/>
    <property type="match status" value="2"/>
</dbReference>
<dbReference type="PROSITE" id="PS00061">
    <property type="entry name" value="ADH_SHORT"/>
    <property type="match status" value="1"/>
</dbReference>
<name>A0A401KQQ4_ASPAW</name>
<dbReference type="InterPro" id="IPR005828">
    <property type="entry name" value="MFS_sugar_transport-like"/>
</dbReference>
<evidence type="ECO:0000313" key="11">
    <source>
        <dbReference type="Proteomes" id="UP000286921"/>
    </source>
</evidence>
<dbReference type="PROSITE" id="PS00217">
    <property type="entry name" value="SUGAR_TRANSPORT_2"/>
    <property type="match status" value="1"/>
</dbReference>
<dbReference type="AlphaFoldDB" id="A0A401KQQ4"/>
<dbReference type="CDD" id="cd05233">
    <property type="entry name" value="SDR_c"/>
    <property type="match status" value="1"/>
</dbReference>
<dbReference type="Gene3D" id="3.40.50.720">
    <property type="entry name" value="NAD(P)-binding Rossmann-like Domain"/>
    <property type="match status" value="1"/>
</dbReference>
<dbReference type="InterPro" id="IPR020846">
    <property type="entry name" value="MFS_dom"/>
</dbReference>
<dbReference type="InterPro" id="IPR003663">
    <property type="entry name" value="Sugar/inositol_transpt"/>
</dbReference>
<dbReference type="Pfam" id="PF08881">
    <property type="entry name" value="CVNH"/>
    <property type="match status" value="1"/>
</dbReference>
<dbReference type="InterPro" id="IPR020904">
    <property type="entry name" value="Sc_DH/Rdtase_CS"/>
</dbReference>
<dbReference type="SUPFAM" id="SSF51322">
    <property type="entry name" value="Cyanovirin-N"/>
    <property type="match status" value="1"/>
</dbReference>
<evidence type="ECO:0000256" key="3">
    <source>
        <dbReference type="ARBA" id="ARBA00022448"/>
    </source>
</evidence>
<protein>
    <submittedName>
        <fullName evidence="10">Probable glucose transporter rco-3</fullName>
    </submittedName>
</protein>
<dbReference type="GO" id="GO:0044550">
    <property type="term" value="P:secondary metabolite biosynthetic process"/>
    <property type="evidence" value="ECO:0007669"/>
    <property type="project" value="UniProtKB-ARBA"/>
</dbReference>
<dbReference type="Pfam" id="PF00083">
    <property type="entry name" value="Sugar_tr"/>
    <property type="match status" value="1"/>
</dbReference>
<reference evidence="10 11" key="1">
    <citation type="submission" date="2016-09" db="EMBL/GenBank/DDBJ databases">
        <title>Aspergillus awamori IFM 58123T.</title>
        <authorList>
            <person name="Kusuya Y."/>
            <person name="Shimizu M."/>
            <person name="Takahashi H."/>
            <person name="Yaguchi T."/>
        </authorList>
    </citation>
    <scope>NUCLEOTIDE SEQUENCE [LARGE SCALE GENOMIC DNA]</scope>
    <source>
        <strain evidence="10 11">IFM 58123</strain>
    </source>
</reference>
<evidence type="ECO:0000256" key="1">
    <source>
        <dbReference type="ARBA" id="ARBA00004141"/>
    </source>
</evidence>
<evidence type="ECO:0000259" key="9">
    <source>
        <dbReference type="PROSITE" id="PS50850"/>
    </source>
</evidence>
<evidence type="ECO:0000313" key="10">
    <source>
        <dbReference type="EMBL" id="GCB21616.1"/>
    </source>
</evidence>
<dbReference type="SUPFAM" id="SSF103473">
    <property type="entry name" value="MFS general substrate transporter"/>
    <property type="match status" value="1"/>
</dbReference>
<gene>
    <name evidence="10" type="ORF">AAWM_04501</name>
</gene>
<feature type="transmembrane region" description="Helical" evidence="8">
    <location>
        <begin position="635"/>
        <end position="653"/>
    </location>
</feature>
<evidence type="ECO:0000256" key="2">
    <source>
        <dbReference type="ARBA" id="ARBA00010992"/>
    </source>
</evidence>
<dbReference type="Gene3D" id="2.30.60.10">
    <property type="entry name" value="Cyanovirin-N"/>
    <property type="match status" value="1"/>
</dbReference>
<feature type="transmembrane region" description="Helical" evidence="8">
    <location>
        <begin position="991"/>
        <end position="1009"/>
    </location>
</feature>
<keyword evidence="11" id="KW-1185">Reference proteome</keyword>
<dbReference type="PANTHER" id="PTHR48022:SF6">
    <property type="entry name" value="MSTA PROTEIN-RELATED"/>
    <property type="match status" value="1"/>
</dbReference>
<keyword evidence="5" id="KW-0521">NADP</keyword>
<organism evidence="10 11">
    <name type="scientific">Aspergillus awamori</name>
    <name type="common">Black koji mold</name>
    <dbReference type="NCBI Taxonomy" id="105351"/>
    <lineage>
        <taxon>Eukaryota</taxon>
        <taxon>Fungi</taxon>
        <taxon>Dikarya</taxon>
        <taxon>Ascomycota</taxon>
        <taxon>Pezizomycotina</taxon>
        <taxon>Eurotiomycetes</taxon>
        <taxon>Eurotiomycetidae</taxon>
        <taxon>Eurotiales</taxon>
        <taxon>Aspergillaceae</taxon>
        <taxon>Aspergillus</taxon>
    </lineage>
</organism>
<dbReference type="PRINTS" id="PR00171">
    <property type="entry name" value="SUGRTRNSPORT"/>
</dbReference>
<comment type="similarity">
    <text evidence="2">Belongs to the major facilitator superfamily. Sugar transporter (TC 2.A.1.1) family.</text>
</comment>
<feature type="transmembrane region" description="Helical" evidence="8">
    <location>
        <begin position="836"/>
        <end position="854"/>
    </location>
</feature>
<comment type="subcellular location">
    <subcellularLocation>
        <location evidence="1">Membrane</location>
        <topology evidence="1">Multi-pass membrane protein</topology>
    </subcellularLocation>
</comment>
<dbReference type="Gene3D" id="1.20.1250.20">
    <property type="entry name" value="MFS general substrate transporter like domains"/>
    <property type="match status" value="1"/>
</dbReference>
<feature type="transmembrane region" description="Helical" evidence="8">
    <location>
        <begin position="860"/>
        <end position="881"/>
    </location>
</feature>
<dbReference type="InterPro" id="IPR050360">
    <property type="entry name" value="MFS_Sugar_Transporters"/>
</dbReference>
<feature type="transmembrane region" description="Helical" evidence="8">
    <location>
        <begin position="659"/>
        <end position="681"/>
    </location>
</feature>
<feature type="transmembrane region" description="Helical" evidence="8">
    <location>
        <begin position="693"/>
        <end position="715"/>
    </location>
</feature>
<keyword evidence="10" id="KW-0762">Sugar transport</keyword>
<proteinExistence type="inferred from homology"/>
<dbReference type="InterPro" id="IPR002347">
    <property type="entry name" value="SDR_fam"/>
</dbReference>
<dbReference type="InterPro" id="IPR036291">
    <property type="entry name" value="NAD(P)-bd_dom_sf"/>
</dbReference>
<dbReference type="EMBL" id="BDHI01000008">
    <property type="protein sequence ID" value="GCB21616.1"/>
    <property type="molecule type" value="Genomic_DNA"/>
</dbReference>
<dbReference type="Proteomes" id="UP000286921">
    <property type="component" value="Unassembled WGS sequence"/>
</dbReference>
<dbReference type="FunFam" id="1.20.1250.20:FF:000180">
    <property type="entry name" value="MFS monosaccharide transporter"/>
    <property type="match status" value="1"/>
</dbReference>
<evidence type="ECO:0000256" key="7">
    <source>
        <dbReference type="ARBA" id="ARBA00023136"/>
    </source>
</evidence>
<dbReference type="STRING" id="105351.A0A401KQQ4"/>
<dbReference type="CDD" id="cd17356">
    <property type="entry name" value="MFS_HXT"/>
    <property type="match status" value="1"/>
</dbReference>
<comment type="caution">
    <text evidence="10">The sequence shown here is derived from an EMBL/GenBank/DDBJ whole genome shotgun (WGS) entry which is preliminary data.</text>
</comment>
<evidence type="ECO:0000256" key="4">
    <source>
        <dbReference type="ARBA" id="ARBA00022692"/>
    </source>
</evidence>
<accession>A0A401KQQ4</accession>
<feature type="transmembrane region" description="Helical" evidence="8">
    <location>
        <begin position="888"/>
        <end position="910"/>
    </location>
</feature>
<dbReference type="GO" id="GO:0016020">
    <property type="term" value="C:membrane"/>
    <property type="evidence" value="ECO:0007669"/>
    <property type="project" value="UniProtKB-SubCell"/>
</dbReference>
<feature type="transmembrane region" description="Helical" evidence="8">
    <location>
        <begin position="956"/>
        <end position="979"/>
    </location>
</feature>
<evidence type="ECO:0000256" key="8">
    <source>
        <dbReference type="SAM" id="Phobius"/>
    </source>
</evidence>
<keyword evidence="7 8" id="KW-0472">Membrane</keyword>
<keyword evidence="3" id="KW-0813">Transport</keyword>
<evidence type="ECO:0000256" key="6">
    <source>
        <dbReference type="ARBA" id="ARBA00022989"/>
    </source>
</evidence>